<dbReference type="NCBIfam" id="TIGR04257">
    <property type="entry name" value="nanowire_3heme"/>
    <property type="match status" value="1"/>
</dbReference>
<dbReference type="AlphaFoldDB" id="A0AAW4LDJ4"/>
<protein>
    <recommendedName>
        <fullName evidence="2">Cytochrome c7-like domain-containing protein</fullName>
    </recommendedName>
</protein>
<dbReference type="SUPFAM" id="SSF48695">
    <property type="entry name" value="Multiheme cytochromes"/>
    <property type="match status" value="1"/>
</dbReference>
<keyword evidence="1" id="KW-0732">Signal</keyword>
<dbReference type="PANTHER" id="PTHR39425">
    <property type="entry name" value="LIPOPROTEIN CYTOCHROME C"/>
    <property type="match status" value="1"/>
</dbReference>
<organism evidence="3 4">
    <name type="scientific">Geoanaerobacter pelophilus</name>
    <dbReference type="NCBI Taxonomy" id="60036"/>
    <lineage>
        <taxon>Bacteria</taxon>
        <taxon>Pseudomonadati</taxon>
        <taxon>Thermodesulfobacteriota</taxon>
        <taxon>Desulfuromonadia</taxon>
        <taxon>Geobacterales</taxon>
        <taxon>Geobacteraceae</taxon>
        <taxon>Geoanaerobacter</taxon>
    </lineage>
</organism>
<dbReference type="RefSeq" id="WP_214172849.1">
    <property type="nucleotide sequence ID" value="NZ_JAHCVJ010000008.1"/>
</dbReference>
<comment type="caution">
    <text evidence="3">The sequence shown here is derived from an EMBL/GenBank/DDBJ whole genome shotgun (WGS) entry which is preliminary data.</text>
</comment>
<dbReference type="InterPro" id="IPR036280">
    <property type="entry name" value="Multihaem_cyt_sf"/>
</dbReference>
<sequence>MKRFLLAVICLLCLVGLAFAQSGTKKKKPKPFDYGKVVINNFSSKVGLAPVEFDHWSHRARFTCRLCHVDIGFAMKGGDTQIKAADNMRGYFCGVCHNDKMIVEDRKVFSACAKEFSRGDLKRCERCHVANPNSKKEAEFYKLADRLPKERGGNGINWELAEEKGQIKLIDYIEGVSVKRLQLPGQKDFSIGSKMEGMPDIIFSHKKHTVWNGCEVCHPEIFVGVKKGATKYTMIELFEGKYCGVCHDTVAFPQTDCQRCHTKPLQ</sequence>
<dbReference type="PANTHER" id="PTHR39425:SF1">
    <property type="entry name" value="CYTOCHROME C7-LIKE DOMAIN-CONTAINING PROTEIN"/>
    <property type="match status" value="1"/>
</dbReference>
<feature type="signal peptide" evidence="1">
    <location>
        <begin position="1"/>
        <end position="20"/>
    </location>
</feature>
<dbReference type="Gene3D" id="3.90.10.10">
    <property type="entry name" value="Cytochrome C3"/>
    <property type="match status" value="2"/>
</dbReference>
<dbReference type="Pfam" id="PF14522">
    <property type="entry name" value="Cytochrome_C7"/>
    <property type="match status" value="2"/>
</dbReference>
<gene>
    <name evidence="3" type="ORF">KI809_17365</name>
</gene>
<name>A0AAW4LDJ4_9BACT</name>
<keyword evidence="4" id="KW-1185">Reference proteome</keyword>
<dbReference type="EMBL" id="JAHCVJ010000008">
    <property type="protein sequence ID" value="MBT0666084.1"/>
    <property type="molecule type" value="Genomic_DNA"/>
</dbReference>
<evidence type="ECO:0000256" key="1">
    <source>
        <dbReference type="SAM" id="SignalP"/>
    </source>
</evidence>
<evidence type="ECO:0000313" key="4">
    <source>
        <dbReference type="Proteomes" id="UP000811899"/>
    </source>
</evidence>
<feature type="domain" description="Cytochrome c7-like" evidence="2">
    <location>
        <begin position="202"/>
        <end position="262"/>
    </location>
</feature>
<proteinExistence type="predicted"/>
<accession>A0AAW4LDJ4</accession>
<feature type="chain" id="PRO_5043767059" description="Cytochrome c7-like domain-containing protein" evidence="1">
    <location>
        <begin position="21"/>
        <end position="266"/>
    </location>
</feature>
<reference evidence="3 4" key="1">
    <citation type="submission" date="2021-05" db="EMBL/GenBank/DDBJ databases">
        <title>The draft genome of Geobacter pelophilus DSM 12255.</title>
        <authorList>
            <person name="Xu Z."/>
            <person name="Masuda Y."/>
            <person name="Itoh H."/>
            <person name="Senoo K."/>
        </authorList>
    </citation>
    <scope>NUCLEOTIDE SEQUENCE [LARGE SCALE GENOMIC DNA]</scope>
    <source>
        <strain evidence="3 4">DSM 12255</strain>
    </source>
</reference>
<evidence type="ECO:0000313" key="3">
    <source>
        <dbReference type="EMBL" id="MBT0666084.1"/>
    </source>
</evidence>
<dbReference type="InterPro" id="IPR029467">
    <property type="entry name" value="Cyt_c7-like"/>
</dbReference>
<dbReference type="Proteomes" id="UP000811899">
    <property type="component" value="Unassembled WGS sequence"/>
</dbReference>
<feature type="domain" description="Cytochrome c7-like" evidence="2">
    <location>
        <begin position="51"/>
        <end position="128"/>
    </location>
</feature>
<evidence type="ECO:0000259" key="2">
    <source>
        <dbReference type="Pfam" id="PF14522"/>
    </source>
</evidence>
<dbReference type="InterPro" id="IPR026352">
    <property type="entry name" value="Nanowire_3heme"/>
</dbReference>